<accession>A0A0G9KZ47</accession>
<dbReference type="Proteomes" id="UP000035154">
    <property type="component" value="Unassembled WGS sequence"/>
</dbReference>
<dbReference type="EMBL" id="JAIW01000045">
    <property type="protein sequence ID" value="KLE09443.1"/>
    <property type="molecule type" value="Genomic_DNA"/>
</dbReference>
<protein>
    <submittedName>
        <fullName evidence="1">Uncharacterized protein</fullName>
    </submittedName>
</protein>
<dbReference type="Pfam" id="PF22266">
    <property type="entry name" value="DUF6953"/>
    <property type="match status" value="1"/>
</dbReference>
<gene>
    <name evidence="1" type="ORF">AF80_06450</name>
</gene>
<dbReference type="AlphaFoldDB" id="A0A0G9KZ47"/>
<comment type="caution">
    <text evidence="1">The sequence shown here is derived from an EMBL/GenBank/DDBJ whole genome shotgun (WGS) entry which is preliminary data.</text>
</comment>
<evidence type="ECO:0000313" key="2">
    <source>
        <dbReference type="Proteomes" id="UP000035154"/>
    </source>
</evidence>
<dbReference type="RefSeq" id="WP_014469462.1">
    <property type="nucleotide sequence ID" value="NZ_JAIW01000045.1"/>
</dbReference>
<organism evidence="1 2">
    <name type="scientific">Aliarcobacter butzleri L355</name>
    <dbReference type="NCBI Taxonomy" id="1447263"/>
    <lineage>
        <taxon>Bacteria</taxon>
        <taxon>Pseudomonadati</taxon>
        <taxon>Campylobacterota</taxon>
        <taxon>Epsilonproteobacteria</taxon>
        <taxon>Campylobacterales</taxon>
        <taxon>Arcobacteraceae</taxon>
        <taxon>Aliarcobacter</taxon>
    </lineage>
</organism>
<name>A0A0G9KZ47_9BACT</name>
<dbReference type="PATRIC" id="fig|1447263.3.peg.1260"/>
<proteinExistence type="predicted"/>
<dbReference type="InterPro" id="IPR054228">
    <property type="entry name" value="DUF6953"/>
</dbReference>
<sequence length="77" mass="9092">MANNVDVAKYMIDELLSNGLLYQNDVVEDIFSKFGESFTYVNENGNLAISKDVLKEFKKLKQEYNVEWDRTEKYWTV</sequence>
<evidence type="ECO:0000313" key="1">
    <source>
        <dbReference type="EMBL" id="KLE09443.1"/>
    </source>
</evidence>
<reference evidence="1 2" key="1">
    <citation type="submission" date="2014-01" db="EMBL/GenBank/DDBJ databases">
        <title>Development of a Comparative Genomic Fingerprinting Assay for High Resolution Genotyping of Arcobacter butzleri.</title>
        <authorList>
            <person name="Webb A.L."/>
            <person name="Inglis G.D."/>
            <person name="Kruczkiewicz P."/>
            <person name="Selinger L.B."/>
            <person name="Taboada E.N."/>
        </authorList>
    </citation>
    <scope>NUCLEOTIDE SEQUENCE [LARGE SCALE GENOMIC DNA]</scope>
    <source>
        <strain evidence="1 2">L355</strain>
    </source>
</reference>